<dbReference type="InterPro" id="IPR050261">
    <property type="entry name" value="FrsA_esterase"/>
</dbReference>
<name>A0A1M7CFR3_9BACT</name>
<dbReference type="InterPro" id="IPR029058">
    <property type="entry name" value="AB_hydrolase_fold"/>
</dbReference>
<dbReference type="Gene3D" id="3.40.50.1820">
    <property type="entry name" value="alpha/beta hydrolase"/>
    <property type="match status" value="1"/>
</dbReference>
<reference evidence="3" key="1">
    <citation type="submission" date="2016-11" db="EMBL/GenBank/DDBJ databases">
        <authorList>
            <person name="Varghese N."/>
            <person name="Submissions S."/>
        </authorList>
    </citation>
    <scope>NUCLEOTIDE SEQUENCE [LARGE SCALE GENOMIC DNA]</scope>
    <source>
        <strain evidence="3">DSM 18569</strain>
    </source>
</reference>
<organism evidence="2 3">
    <name type="scientific">Hymenobacter psychrotolerans DSM 18569</name>
    <dbReference type="NCBI Taxonomy" id="1121959"/>
    <lineage>
        <taxon>Bacteria</taxon>
        <taxon>Pseudomonadati</taxon>
        <taxon>Bacteroidota</taxon>
        <taxon>Cytophagia</taxon>
        <taxon>Cytophagales</taxon>
        <taxon>Hymenobacteraceae</taxon>
        <taxon>Hymenobacter</taxon>
    </lineage>
</organism>
<dbReference type="EMBL" id="FRAS01000018">
    <property type="protein sequence ID" value="SHL66047.1"/>
    <property type="molecule type" value="Genomic_DNA"/>
</dbReference>
<dbReference type="InterPro" id="IPR016986">
    <property type="entry name" value="UCP031982_abhydr"/>
</dbReference>
<evidence type="ECO:0000256" key="1">
    <source>
        <dbReference type="ARBA" id="ARBA00022801"/>
    </source>
</evidence>
<keyword evidence="3" id="KW-1185">Reference proteome</keyword>
<dbReference type="OrthoDB" id="9814760at2"/>
<evidence type="ECO:0000313" key="3">
    <source>
        <dbReference type="Proteomes" id="UP000183947"/>
    </source>
</evidence>
<dbReference type="PIRSF" id="PIRSF031982">
    <property type="entry name" value="UCP031982_abhydr"/>
    <property type="match status" value="1"/>
</dbReference>
<dbReference type="AlphaFoldDB" id="A0A1M7CFR3"/>
<sequence>MKWIRRVLLVVLVLVVGFGAVMVWTALRTERPVGFQLARATDPDGKPLAVGIWYPTQARPWPTTWLGLGLMEVAADAPVAGRSLPLVVISHGNSGGPGSHADLALALANAGYIVAAPMHSGDNYADQSAAGTVGWLGGRTRQLHATLDYLLTSWPGHAQINPERIGAFGFSAGGLTVLTAVGAQPDLRLIAKQCTESSPEAICKLLRAGNSPLLNPAEAAKGNRYQPDARIKAAVVAAPGLGFTMGPGALAAVRVPVQLWSGDQDTVVSYATNIQQVREALGAGAEFHAVPGAGHFSFLAPCGPLAPPLLCTDQGQFDRTVFHQSMNASVIAFFEKAIR</sequence>
<dbReference type="RefSeq" id="WP_073287139.1">
    <property type="nucleotide sequence ID" value="NZ_FRAS01000018.1"/>
</dbReference>
<keyword evidence="1 2" id="KW-0378">Hydrolase</keyword>
<proteinExistence type="predicted"/>
<dbReference type="PANTHER" id="PTHR22946:SF9">
    <property type="entry name" value="POLYKETIDE TRANSFERASE AF380"/>
    <property type="match status" value="1"/>
</dbReference>
<dbReference type="Proteomes" id="UP000183947">
    <property type="component" value="Unassembled WGS sequence"/>
</dbReference>
<gene>
    <name evidence="2" type="ORF">SAMN02746009_03149</name>
</gene>
<evidence type="ECO:0000313" key="2">
    <source>
        <dbReference type="EMBL" id="SHL66047.1"/>
    </source>
</evidence>
<dbReference type="PANTHER" id="PTHR22946">
    <property type="entry name" value="DIENELACTONE HYDROLASE DOMAIN-CONTAINING PROTEIN-RELATED"/>
    <property type="match status" value="1"/>
</dbReference>
<accession>A0A1M7CFR3</accession>
<dbReference type="SUPFAM" id="SSF53474">
    <property type="entry name" value="alpha/beta-Hydrolases"/>
    <property type="match status" value="1"/>
</dbReference>
<protein>
    <submittedName>
        <fullName evidence="2">Predicted dienelactone hydrolase</fullName>
    </submittedName>
</protein>
<dbReference type="GO" id="GO:0052689">
    <property type="term" value="F:carboxylic ester hydrolase activity"/>
    <property type="evidence" value="ECO:0007669"/>
    <property type="project" value="UniProtKB-ARBA"/>
</dbReference>